<dbReference type="InterPro" id="IPR040218">
    <property type="entry name" value="SLC7A6OS"/>
</dbReference>
<gene>
    <name evidence="12" type="primary">5577906</name>
</gene>
<evidence type="ECO:0000313" key="12">
    <source>
        <dbReference type="EnsemblMetazoa" id="AAEL003332-PA"/>
    </source>
</evidence>
<evidence type="ECO:0000256" key="10">
    <source>
        <dbReference type="SAM" id="MobiDB-lite"/>
    </source>
</evidence>
<reference evidence="12 13" key="1">
    <citation type="submission" date="2017-06" db="EMBL/GenBank/DDBJ databases">
        <title>Aedes aegypti genome working group (AGWG) sequencing and assembly.</title>
        <authorList>
            <consortium name="Aedes aegypti Genome Working Group (AGWG)"/>
            <person name="Matthews B.J."/>
        </authorList>
    </citation>
    <scope>NUCLEOTIDE SEQUENCE [LARGE SCALE GENOMIC DNA]</scope>
    <source>
        <strain evidence="12 13">LVP_AGWG</strain>
    </source>
</reference>
<dbReference type="FunCoup" id="A0A1S4F4I5">
    <property type="interactions" value="1292"/>
</dbReference>
<evidence type="ECO:0000256" key="2">
    <source>
        <dbReference type="ARBA" id="ARBA00004123"/>
    </source>
</evidence>
<evidence type="ECO:0000256" key="6">
    <source>
        <dbReference type="ARBA" id="ARBA00022448"/>
    </source>
</evidence>
<comment type="similarity">
    <text evidence="4">Belongs to the IWR1/SLC7A6OS family.</text>
</comment>
<dbReference type="GO" id="GO:0015031">
    <property type="term" value="P:protein transport"/>
    <property type="evidence" value="ECO:0007669"/>
    <property type="project" value="UniProtKB-KW"/>
</dbReference>
<evidence type="ECO:0000256" key="9">
    <source>
        <dbReference type="ARBA" id="ARBA00023242"/>
    </source>
</evidence>
<protein>
    <recommendedName>
        <fullName evidence="5">Probable RNA polymerase II nuclear localization protein SLC7A6OS</fullName>
    </recommendedName>
</protein>
<feature type="region of interest" description="Disordered" evidence="10">
    <location>
        <begin position="141"/>
        <end position="160"/>
    </location>
</feature>
<comment type="subcellular location">
    <subcellularLocation>
        <location evidence="3">Cytoplasm</location>
    </subcellularLocation>
    <subcellularLocation>
        <location evidence="2">Nucleus</location>
    </subcellularLocation>
</comment>
<dbReference type="PANTHER" id="PTHR31196:SF2">
    <property type="entry name" value="RNA POLYMERASE II NUCLEAR LOCALIZATION PROTEIN SLC7A6OS-RELATED"/>
    <property type="match status" value="1"/>
</dbReference>
<organism evidence="12 13">
    <name type="scientific">Aedes aegypti</name>
    <name type="common">Yellowfever mosquito</name>
    <name type="synonym">Culex aegypti</name>
    <dbReference type="NCBI Taxonomy" id="7159"/>
    <lineage>
        <taxon>Eukaryota</taxon>
        <taxon>Metazoa</taxon>
        <taxon>Ecdysozoa</taxon>
        <taxon>Arthropoda</taxon>
        <taxon>Hexapoda</taxon>
        <taxon>Insecta</taxon>
        <taxon>Pterygota</taxon>
        <taxon>Neoptera</taxon>
        <taxon>Endopterygota</taxon>
        <taxon>Diptera</taxon>
        <taxon>Nematocera</taxon>
        <taxon>Culicoidea</taxon>
        <taxon>Culicidae</taxon>
        <taxon>Culicinae</taxon>
        <taxon>Aedini</taxon>
        <taxon>Aedes</taxon>
        <taxon>Stegomyia</taxon>
    </lineage>
</organism>
<feature type="domain" description="Transcription factor Iwr1" evidence="11">
    <location>
        <begin position="165"/>
        <end position="238"/>
    </location>
</feature>
<keyword evidence="6" id="KW-0813">Transport</keyword>
<feature type="region of interest" description="Disordered" evidence="10">
    <location>
        <begin position="207"/>
        <end position="321"/>
    </location>
</feature>
<dbReference type="OrthoDB" id="6255506at2759"/>
<dbReference type="EnsemblMetazoa" id="AAEL003332-RA">
    <property type="protein sequence ID" value="AAEL003332-PA"/>
    <property type="gene ID" value="AAEL003332"/>
</dbReference>
<feature type="compositionally biased region" description="Acidic residues" evidence="10">
    <location>
        <begin position="372"/>
        <end position="382"/>
    </location>
</feature>
<keyword evidence="9" id="KW-0539">Nucleus</keyword>
<dbReference type="Proteomes" id="UP000008820">
    <property type="component" value="Chromosome 2"/>
</dbReference>
<dbReference type="InParanoid" id="A0A1S4F4I5"/>
<reference evidence="12" key="2">
    <citation type="submission" date="2020-05" db="UniProtKB">
        <authorList>
            <consortium name="EnsemblMetazoa"/>
        </authorList>
    </citation>
    <scope>IDENTIFICATION</scope>
    <source>
        <strain evidence="12">LVP_AGWG</strain>
    </source>
</reference>
<dbReference type="Pfam" id="PF08574">
    <property type="entry name" value="Iwr1"/>
    <property type="match status" value="1"/>
</dbReference>
<evidence type="ECO:0000256" key="1">
    <source>
        <dbReference type="ARBA" id="ARBA00003202"/>
    </source>
</evidence>
<keyword evidence="8" id="KW-0653">Protein transport</keyword>
<feature type="compositionally biased region" description="Basic and acidic residues" evidence="10">
    <location>
        <begin position="252"/>
        <end position="269"/>
    </location>
</feature>
<dbReference type="GO" id="GO:0005737">
    <property type="term" value="C:cytoplasm"/>
    <property type="evidence" value="ECO:0007669"/>
    <property type="project" value="UniProtKB-SubCell"/>
</dbReference>
<sequence length="382" mass="42959">MAAVIRLKRRVDEDPLDAFVLNCKRQRTELDGSQQNTTEESSAETSTVLKFAGTFTKSDNISSHLQQRLSKDEAKEAISRVHRPKIAVRNREASRQNAQNSRFRIVNCTRSLSQVDGVEGATIVDVERDIVAGAVAEVEASPDSTVESSSSMRIVPEEKRPAAEQDYVYDLYVADEAQQQLHIPYIPDNLDDISVAIYDDPLYSSHRGLGDRSDDSMGEESEDSNDENNWRNDYPDEDEDVFGDCQSVDEDDMRRAVEEIDLEGDRDLSPSDDEEDDYGAREDGNSGFAYPVNDDVYADVDDDDDDGEYRDADDDGVNANDVNRFGTAYARYKARIMKQFEKKRRGSDSEEYDSEIGGSDDYRSSSSSANESDSEEDFDLYD</sequence>
<dbReference type="PANTHER" id="PTHR31196">
    <property type="entry name" value="RNA POLYMERASE II NUCLEAR LOCALIZATION PROTEIN SLC7A6OS-RELATED"/>
    <property type="match status" value="1"/>
</dbReference>
<evidence type="ECO:0000256" key="4">
    <source>
        <dbReference type="ARBA" id="ARBA00010218"/>
    </source>
</evidence>
<keyword evidence="7" id="KW-0963">Cytoplasm</keyword>
<keyword evidence="13" id="KW-1185">Reference proteome</keyword>
<evidence type="ECO:0000256" key="5">
    <source>
        <dbReference type="ARBA" id="ARBA00017036"/>
    </source>
</evidence>
<dbReference type="InterPro" id="IPR013883">
    <property type="entry name" value="TF_Iwr1_dom"/>
</dbReference>
<feature type="compositionally biased region" description="Acidic residues" evidence="10">
    <location>
        <begin position="216"/>
        <end position="226"/>
    </location>
</feature>
<evidence type="ECO:0000256" key="7">
    <source>
        <dbReference type="ARBA" id="ARBA00022490"/>
    </source>
</evidence>
<feature type="region of interest" description="Disordered" evidence="10">
    <location>
        <begin position="340"/>
        <end position="382"/>
    </location>
</feature>
<feature type="compositionally biased region" description="Polar residues" evidence="10">
    <location>
        <begin position="142"/>
        <end position="152"/>
    </location>
</feature>
<proteinExistence type="inferred from homology"/>
<accession>A0A1S4F4I5</accession>
<evidence type="ECO:0000256" key="3">
    <source>
        <dbReference type="ARBA" id="ARBA00004496"/>
    </source>
</evidence>
<comment type="function">
    <text evidence="1">Directs RNA polymerase II nuclear import.</text>
</comment>
<dbReference type="GO" id="GO:0005634">
    <property type="term" value="C:nucleus"/>
    <property type="evidence" value="ECO:0007669"/>
    <property type="project" value="UniProtKB-SubCell"/>
</dbReference>
<name>A0A1S4F4I5_AEDAE</name>
<feature type="compositionally biased region" description="Acidic residues" evidence="10">
    <location>
        <begin position="296"/>
        <end position="316"/>
    </location>
</feature>
<evidence type="ECO:0000259" key="11">
    <source>
        <dbReference type="Pfam" id="PF08574"/>
    </source>
</evidence>
<evidence type="ECO:0000256" key="8">
    <source>
        <dbReference type="ARBA" id="ARBA00022927"/>
    </source>
</evidence>
<feature type="compositionally biased region" description="Acidic residues" evidence="10">
    <location>
        <begin position="235"/>
        <end position="251"/>
    </location>
</feature>
<dbReference type="GO" id="GO:0032502">
    <property type="term" value="P:developmental process"/>
    <property type="evidence" value="ECO:0007669"/>
    <property type="project" value="TreeGrafter"/>
</dbReference>
<dbReference type="VEuPathDB" id="VectorBase:AAEL003332"/>
<evidence type="ECO:0000313" key="13">
    <source>
        <dbReference type="Proteomes" id="UP000008820"/>
    </source>
</evidence>
<dbReference type="AlphaFoldDB" id="A0A1S4F4I5"/>